<dbReference type="Gene3D" id="3.80.10.10">
    <property type="entry name" value="Ribonuclease Inhibitor"/>
    <property type="match status" value="3"/>
</dbReference>
<evidence type="ECO:0000256" key="1">
    <source>
        <dbReference type="ARBA" id="ARBA00022821"/>
    </source>
</evidence>
<dbReference type="GO" id="GO:0006952">
    <property type="term" value="P:defense response"/>
    <property type="evidence" value="ECO:0007669"/>
    <property type="project" value="UniProtKB-KW"/>
</dbReference>
<sequence length="373" mass="42395">MKELHIENCPGLVSFSQISLPSTLKKLCIGSCGDLRCLLEEGKGKSIYGTSLLEHLYIRNCPSLRSLLSSGKLPACLRHLEIWECPELHSVAETFSDSMFIEHLEIRYCGNLASLPGNLNKLSQLREITIYKCPRFVSFPEDGLPVTNLRKFYIGWCERLEALPRQMQNLTSLLELDIHACPGIVSFPEEGFPTKITSLSMTNLIICNSLFEWGLHKLTSLTHLFITGGCPTVVCFPQEEIGMMLPASLTSLSIVNFPNLKYVALHSLSFLEELFISNCPKLTSLPEKDLPHSLLELYIRDCPLRKERPKMASFMNPGFITMCRTGQQDGPRKFPLLLEKRKGNCKRREIFKIDHIPCVYIDNKFIHDQEDEE</sequence>
<evidence type="ECO:0000313" key="2">
    <source>
        <dbReference type="EMBL" id="KAF2302598.1"/>
    </source>
</evidence>
<dbReference type="PANTHER" id="PTHR36766">
    <property type="entry name" value="PLANT BROAD-SPECTRUM MILDEW RESISTANCE PROTEIN RPW8"/>
    <property type="match status" value="1"/>
</dbReference>
<keyword evidence="3" id="KW-1185">Reference proteome</keyword>
<dbReference type="PANTHER" id="PTHR36766:SF40">
    <property type="entry name" value="DISEASE RESISTANCE PROTEIN RGA3"/>
    <property type="match status" value="1"/>
</dbReference>
<dbReference type="SUPFAM" id="SSF52058">
    <property type="entry name" value="L domain-like"/>
    <property type="match status" value="1"/>
</dbReference>
<protein>
    <submittedName>
        <fullName evidence="2">Uncharacterized protein</fullName>
    </submittedName>
</protein>
<gene>
    <name evidence="2" type="ORF">GH714_038987</name>
</gene>
<reference evidence="2 3" key="1">
    <citation type="journal article" date="2020" name="Mol. Plant">
        <title>The Chromosome-Based Rubber Tree Genome Provides New Insights into Spurge Genome Evolution and Rubber Biosynthesis.</title>
        <authorList>
            <person name="Liu J."/>
            <person name="Shi C."/>
            <person name="Shi C.C."/>
            <person name="Li W."/>
            <person name="Zhang Q.J."/>
            <person name="Zhang Y."/>
            <person name="Li K."/>
            <person name="Lu H.F."/>
            <person name="Shi C."/>
            <person name="Zhu S.T."/>
            <person name="Xiao Z.Y."/>
            <person name="Nan H."/>
            <person name="Yue Y."/>
            <person name="Zhu X.G."/>
            <person name="Wu Y."/>
            <person name="Hong X.N."/>
            <person name="Fan G.Y."/>
            <person name="Tong Y."/>
            <person name="Zhang D."/>
            <person name="Mao C.L."/>
            <person name="Liu Y.L."/>
            <person name="Hao S.J."/>
            <person name="Liu W.Q."/>
            <person name="Lv M.Q."/>
            <person name="Zhang H.B."/>
            <person name="Liu Y."/>
            <person name="Hu-Tang G.R."/>
            <person name="Wang J.P."/>
            <person name="Wang J.H."/>
            <person name="Sun Y.H."/>
            <person name="Ni S.B."/>
            <person name="Chen W.B."/>
            <person name="Zhang X.C."/>
            <person name="Jiao Y.N."/>
            <person name="Eichler E.E."/>
            <person name="Li G.H."/>
            <person name="Liu X."/>
            <person name="Gao L.Z."/>
        </authorList>
    </citation>
    <scope>NUCLEOTIDE SEQUENCE [LARGE SCALE GENOMIC DNA]</scope>
    <source>
        <strain evidence="3">cv. GT1</strain>
        <tissue evidence="2">Leaf</tissue>
    </source>
</reference>
<name>A0A6A6LQR9_HEVBR</name>
<keyword evidence="1" id="KW-0611">Plant defense</keyword>
<dbReference type="Proteomes" id="UP000467840">
    <property type="component" value="Chromosome 4"/>
</dbReference>
<comment type="caution">
    <text evidence="2">The sequence shown here is derived from an EMBL/GenBank/DDBJ whole genome shotgun (WGS) entry which is preliminary data.</text>
</comment>
<organism evidence="2 3">
    <name type="scientific">Hevea brasiliensis</name>
    <name type="common">Para rubber tree</name>
    <name type="synonym">Siphonia brasiliensis</name>
    <dbReference type="NCBI Taxonomy" id="3981"/>
    <lineage>
        <taxon>Eukaryota</taxon>
        <taxon>Viridiplantae</taxon>
        <taxon>Streptophyta</taxon>
        <taxon>Embryophyta</taxon>
        <taxon>Tracheophyta</taxon>
        <taxon>Spermatophyta</taxon>
        <taxon>Magnoliopsida</taxon>
        <taxon>eudicotyledons</taxon>
        <taxon>Gunneridae</taxon>
        <taxon>Pentapetalae</taxon>
        <taxon>rosids</taxon>
        <taxon>fabids</taxon>
        <taxon>Malpighiales</taxon>
        <taxon>Euphorbiaceae</taxon>
        <taxon>Crotonoideae</taxon>
        <taxon>Micrandreae</taxon>
        <taxon>Hevea</taxon>
    </lineage>
</organism>
<dbReference type="EMBL" id="JAAGAX010000010">
    <property type="protein sequence ID" value="KAF2302598.1"/>
    <property type="molecule type" value="Genomic_DNA"/>
</dbReference>
<dbReference type="InterPro" id="IPR032675">
    <property type="entry name" value="LRR_dom_sf"/>
</dbReference>
<dbReference type="AlphaFoldDB" id="A0A6A6LQR9"/>
<proteinExistence type="predicted"/>
<accession>A0A6A6LQR9</accession>
<evidence type="ECO:0000313" key="3">
    <source>
        <dbReference type="Proteomes" id="UP000467840"/>
    </source>
</evidence>